<evidence type="ECO:0000313" key="3">
    <source>
        <dbReference type="Proteomes" id="UP000284207"/>
    </source>
</evidence>
<evidence type="ECO:0000256" key="1">
    <source>
        <dbReference type="SAM" id="Phobius"/>
    </source>
</evidence>
<accession>A0A423NCN1</accession>
<dbReference type="Proteomes" id="UP000284207">
    <property type="component" value="Unassembled WGS sequence"/>
</dbReference>
<organism evidence="2 3">
    <name type="scientific">Pseudomonas moraviensis</name>
    <dbReference type="NCBI Taxonomy" id="321662"/>
    <lineage>
        <taxon>Bacteria</taxon>
        <taxon>Pseudomonadati</taxon>
        <taxon>Pseudomonadota</taxon>
        <taxon>Gammaproteobacteria</taxon>
        <taxon>Pseudomonadales</taxon>
        <taxon>Pseudomonadaceae</taxon>
        <taxon>Pseudomonas</taxon>
    </lineage>
</organism>
<dbReference type="AlphaFoldDB" id="A0A423NCN1"/>
<dbReference type="RefSeq" id="WP_123420227.1">
    <property type="nucleotide sequence ID" value="NZ_MOCA01000012.1"/>
</dbReference>
<reference evidence="2 3" key="1">
    <citation type="submission" date="2016-10" db="EMBL/GenBank/DDBJ databases">
        <title>Comparative genome analysis of multiple Pseudomonas spp. focuses on biocontrol and plant growth promoting traits.</title>
        <authorList>
            <person name="Tao X.-Y."/>
            <person name="Taylor C.G."/>
        </authorList>
    </citation>
    <scope>NUCLEOTIDE SEQUENCE [LARGE SCALE GENOMIC DNA]</scope>
    <source>
        <strain evidence="2 3">36B3</strain>
    </source>
</reference>
<proteinExistence type="predicted"/>
<keyword evidence="1" id="KW-0472">Membrane</keyword>
<keyword evidence="1" id="KW-0812">Transmembrane</keyword>
<protein>
    <submittedName>
        <fullName evidence="2">Short chain dehydrogenase</fullName>
    </submittedName>
</protein>
<sequence>MIAPETGMKPGQRYRIESVERAPQFSGFFLDGKYYLGPELQTAVGWLEGQTFFYDQLDPTGEPVYPDRVAGTIEGLTLVMPDGLRLEIEELPYLAEATAPVRASLAGRVERISRQPIRPSPLLVAGAAMLVGVCLLTLSRIRNR</sequence>
<keyword evidence="1" id="KW-1133">Transmembrane helix</keyword>
<gene>
    <name evidence="2" type="ORF">BK674_26245</name>
</gene>
<dbReference type="EMBL" id="MOCA01000012">
    <property type="protein sequence ID" value="RON95986.1"/>
    <property type="molecule type" value="Genomic_DNA"/>
</dbReference>
<name>A0A423NCN1_9PSED</name>
<comment type="caution">
    <text evidence="2">The sequence shown here is derived from an EMBL/GenBank/DDBJ whole genome shotgun (WGS) entry which is preliminary data.</text>
</comment>
<feature type="transmembrane region" description="Helical" evidence="1">
    <location>
        <begin position="120"/>
        <end position="138"/>
    </location>
</feature>
<evidence type="ECO:0000313" key="2">
    <source>
        <dbReference type="EMBL" id="RON95986.1"/>
    </source>
</evidence>